<reference evidence="2" key="1">
    <citation type="submission" date="2022-03" db="EMBL/GenBank/DDBJ databases">
        <title>Fererhizobium litorale gen. nov., sp. nov., isolated from sandy sediments of the Sea of Japan seashore.</title>
        <authorList>
            <person name="Romanenko L."/>
            <person name="Kurilenko V."/>
            <person name="Otstavnykh N."/>
            <person name="Svetashev V."/>
            <person name="Tekutyeva L."/>
            <person name="Isaeva M."/>
            <person name="Mikhailov V."/>
        </authorList>
    </citation>
    <scope>NUCLEOTIDE SEQUENCE</scope>
    <source>
        <strain evidence="2">KMM 9576</strain>
    </source>
</reference>
<dbReference type="Pfam" id="PF00117">
    <property type="entry name" value="GATase"/>
    <property type="match status" value="1"/>
</dbReference>
<keyword evidence="3" id="KW-1185">Reference proteome</keyword>
<dbReference type="GO" id="GO:0005829">
    <property type="term" value="C:cytosol"/>
    <property type="evidence" value="ECO:0007669"/>
    <property type="project" value="TreeGrafter"/>
</dbReference>
<proteinExistence type="predicted"/>
<sequence length="234" mass="24903">MKTALILRHVHFEDLGSFAEPLQVAGYSVRYSNVGDPGFCSGDPLAPDLLVVLGGPVGVYDDKAYPFLAAERAFIAARLAARLPTLGICLGAQLIAAALGARVFPTGIKEIGFSRLTLTDAGRSGPLRHLDGVAVLHWHGDTYSLPCGAANLASSALVEQQGFAIGENVLGLQFHPEAETDQRFERWLVGHAAELAAAKIEPQALRNEARQHGEALKDAARMMLRDWLAAVGAS</sequence>
<feature type="domain" description="Glutamine amidotransferase" evidence="1">
    <location>
        <begin position="46"/>
        <end position="181"/>
    </location>
</feature>
<dbReference type="PANTHER" id="PTHR42695:SF5">
    <property type="entry name" value="GLUTAMINE AMIDOTRANSFERASE YLR126C-RELATED"/>
    <property type="match status" value="1"/>
</dbReference>
<keyword evidence="2" id="KW-0315">Glutamine amidotransferase</keyword>
<dbReference type="InterPro" id="IPR017926">
    <property type="entry name" value="GATASE"/>
</dbReference>
<dbReference type="SUPFAM" id="SSF52317">
    <property type="entry name" value="Class I glutamine amidotransferase-like"/>
    <property type="match status" value="1"/>
</dbReference>
<organism evidence="2 3">
    <name type="scientific">Ferirhizobium litorale</name>
    <dbReference type="NCBI Taxonomy" id="2927786"/>
    <lineage>
        <taxon>Bacteria</taxon>
        <taxon>Pseudomonadati</taxon>
        <taxon>Pseudomonadota</taxon>
        <taxon>Alphaproteobacteria</taxon>
        <taxon>Hyphomicrobiales</taxon>
        <taxon>Rhizobiaceae</taxon>
        <taxon>Ferirhizobium</taxon>
    </lineage>
</organism>
<dbReference type="NCBIfam" id="NF005458">
    <property type="entry name" value="PRK07053.1"/>
    <property type="match status" value="1"/>
</dbReference>
<dbReference type="CDD" id="cd01741">
    <property type="entry name" value="GATase1_1"/>
    <property type="match status" value="1"/>
</dbReference>
<dbReference type="AlphaFoldDB" id="A0AAE3U1C4"/>
<name>A0AAE3U1C4_9HYPH</name>
<protein>
    <submittedName>
        <fullName evidence="2">Glutamine amidotransferase</fullName>
    </submittedName>
</protein>
<evidence type="ECO:0000313" key="3">
    <source>
        <dbReference type="Proteomes" id="UP001161580"/>
    </source>
</evidence>
<dbReference type="PROSITE" id="PS51273">
    <property type="entry name" value="GATASE_TYPE_1"/>
    <property type="match status" value="1"/>
</dbReference>
<dbReference type="RefSeq" id="WP_311787838.1">
    <property type="nucleotide sequence ID" value="NZ_JALDYY010000011.1"/>
</dbReference>
<evidence type="ECO:0000259" key="1">
    <source>
        <dbReference type="Pfam" id="PF00117"/>
    </source>
</evidence>
<evidence type="ECO:0000313" key="2">
    <source>
        <dbReference type="EMBL" id="MDI7922211.1"/>
    </source>
</evidence>
<gene>
    <name evidence="2" type="ORF">MRS75_08945</name>
</gene>
<dbReference type="Proteomes" id="UP001161580">
    <property type="component" value="Unassembled WGS sequence"/>
</dbReference>
<accession>A0AAE3U1C4</accession>
<dbReference type="Gene3D" id="3.40.50.880">
    <property type="match status" value="1"/>
</dbReference>
<comment type="caution">
    <text evidence="2">The sequence shown here is derived from an EMBL/GenBank/DDBJ whole genome shotgun (WGS) entry which is preliminary data.</text>
</comment>
<dbReference type="InterPro" id="IPR044992">
    <property type="entry name" value="ChyE-like"/>
</dbReference>
<dbReference type="PANTHER" id="PTHR42695">
    <property type="entry name" value="GLUTAMINE AMIDOTRANSFERASE YLR126C-RELATED"/>
    <property type="match status" value="1"/>
</dbReference>
<dbReference type="InterPro" id="IPR029062">
    <property type="entry name" value="Class_I_gatase-like"/>
</dbReference>
<dbReference type="EMBL" id="JALDYZ010000004">
    <property type="protein sequence ID" value="MDI7922211.1"/>
    <property type="molecule type" value="Genomic_DNA"/>
</dbReference>